<evidence type="ECO:0000256" key="1">
    <source>
        <dbReference type="SAM" id="Phobius"/>
    </source>
</evidence>
<name>A0A7D5ZEB4_9NEIS</name>
<evidence type="ECO:0000313" key="4">
    <source>
        <dbReference type="Proteomes" id="UP000510822"/>
    </source>
</evidence>
<keyword evidence="1" id="KW-0812">Transmembrane</keyword>
<keyword evidence="1" id="KW-1133">Transmembrane helix</keyword>
<organism evidence="3 4">
    <name type="scientific">Chitinibacter fontanus</name>
    <dbReference type="NCBI Taxonomy" id="1737446"/>
    <lineage>
        <taxon>Bacteria</taxon>
        <taxon>Pseudomonadati</taxon>
        <taxon>Pseudomonadota</taxon>
        <taxon>Betaproteobacteria</taxon>
        <taxon>Neisseriales</taxon>
        <taxon>Chitinibacteraceae</taxon>
        <taxon>Chitinibacter</taxon>
    </lineage>
</organism>
<protein>
    <submittedName>
        <fullName evidence="3">DUF3365 domain-containing protein</fullName>
    </submittedName>
</protein>
<accession>A0A7D5ZEB4</accession>
<sequence length="247" mass="27119">MSSFGKSLIVIAVSLLSSFLIGQSIYEKEQLNQARTIANMVEHIGQWASQYRGIWIKEAKGDAVDLGSHLDTLTVALANDDNSVTSAENMATTLNFHLKNPALVQREISDLMSANKLNSSYRITSDKYMNTKNSPTVFETDAIKYMRANNQTEYSVIKNGETMYARGLIATAACMRCHESAEKAPYAVRSLYPNQGYGYELGKVAGVISVRIPSSYSLSSIFNVLNVSCALALAALALITFAFTRKK</sequence>
<keyword evidence="1" id="KW-0472">Membrane</keyword>
<dbReference type="AlphaFoldDB" id="A0A7D5ZEB4"/>
<feature type="transmembrane region" description="Helical" evidence="1">
    <location>
        <begin position="221"/>
        <end position="243"/>
    </location>
</feature>
<proteinExistence type="predicted"/>
<dbReference type="EMBL" id="CP058952">
    <property type="protein sequence ID" value="QLI80307.1"/>
    <property type="molecule type" value="Genomic_DNA"/>
</dbReference>
<dbReference type="RefSeq" id="WP_180307451.1">
    <property type="nucleotide sequence ID" value="NZ_CP058952.1"/>
</dbReference>
<reference evidence="3 4" key="1">
    <citation type="journal article" date="2016" name="Int. J. Syst. Evol. Microbiol.">
        <title>Chitinibacter fontanus sp. nov., isolated from a spring.</title>
        <authorList>
            <person name="Sheu S.Y."/>
            <person name="Li Y.S."/>
            <person name="Young C.C."/>
            <person name="Chen W.M."/>
        </authorList>
    </citation>
    <scope>NUCLEOTIDE SEQUENCE [LARGE SCALE GENOMIC DNA]</scope>
    <source>
        <strain evidence="3 4">STM-7</strain>
    </source>
</reference>
<evidence type="ECO:0000313" key="3">
    <source>
        <dbReference type="EMBL" id="QLI80307.1"/>
    </source>
</evidence>
<evidence type="ECO:0000259" key="2">
    <source>
        <dbReference type="Pfam" id="PF11845"/>
    </source>
</evidence>
<dbReference type="Pfam" id="PF11845">
    <property type="entry name" value="Tll0287-like"/>
    <property type="match status" value="1"/>
</dbReference>
<dbReference type="KEGG" id="cfon:HZU75_01475"/>
<keyword evidence="4" id="KW-1185">Reference proteome</keyword>
<feature type="domain" description="Tll0287-like" evidence="2">
    <location>
        <begin position="27"/>
        <end position="213"/>
    </location>
</feature>
<dbReference type="Proteomes" id="UP000510822">
    <property type="component" value="Chromosome"/>
</dbReference>
<dbReference type="InterPro" id="IPR021796">
    <property type="entry name" value="Tll0287-like_dom"/>
</dbReference>
<gene>
    <name evidence="3" type="ORF">HZU75_01475</name>
</gene>